<proteinExistence type="predicted"/>
<reference evidence="1 2" key="1">
    <citation type="journal article" date="2008" name="J. Virol.">
        <title>Structure of the acidianus filamentous virus 3 and comparative genomics of related archaeal lipothrixviruses.</title>
        <authorList>
            <person name="Vestergaard G."/>
            <person name="Aramayo R."/>
            <person name="Basta T."/>
            <person name="Haring M."/>
            <person name="Peng X."/>
            <person name="Brugger K."/>
            <person name="Chen L."/>
            <person name="Rachel R."/>
            <person name="Boisset N."/>
            <person name="Garrett R.A."/>
            <person name="Prangishvili D."/>
        </authorList>
    </citation>
    <scope>NUCLEOTIDE SEQUENCE [LARGE SCALE GENOMIC DNA]</scope>
</reference>
<evidence type="ECO:0000313" key="2">
    <source>
        <dbReference type="Proteomes" id="UP000001066"/>
    </source>
</evidence>
<keyword evidence="2" id="KW-1185">Reference proteome</keyword>
<dbReference type="GeneID" id="5797959"/>
<evidence type="ECO:0000313" key="1">
    <source>
        <dbReference type="EMBL" id="CAJ31663.1"/>
    </source>
</evidence>
<organism evidence="1 2">
    <name type="scientific">Betalipothrixvirus pezzuloense</name>
    <dbReference type="NCBI Taxonomy" id="346883"/>
    <lineage>
        <taxon>Viruses</taxon>
        <taxon>Adnaviria</taxon>
        <taxon>Zilligvirae</taxon>
        <taxon>Taleaviricota</taxon>
        <taxon>Tokiviricetes</taxon>
        <taxon>Ligamenvirales</taxon>
        <taxon>Lipothrixviridae</taxon>
        <taxon>Betalipothrixvirus</taxon>
    </lineage>
</organism>
<dbReference type="Gene3D" id="2.60.120.200">
    <property type="match status" value="1"/>
</dbReference>
<dbReference type="KEGG" id="vg:5797959"/>
<dbReference type="SUPFAM" id="SSF49899">
    <property type="entry name" value="Concanavalin A-like lectins/glucanases"/>
    <property type="match status" value="1"/>
</dbReference>
<dbReference type="OrthoDB" id="30144at10239"/>
<dbReference type="InterPro" id="IPR013320">
    <property type="entry name" value="ConA-like_dom_sf"/>
</dbReference>
<dbReference type="EMBL" id="AM087122">
    <property type="protein sequence ID" value="CAJ31663.1"/>
    <property type="molecule type" value="Genomic_DNA"/>
</dbReference>
<protein>
    <submittedName>
        <fullName evidence="1">Uncharacterized protein</fullName>
    </submittedName>
</protein>
<accession>A7WKR0</accession>
<name>A7WKR0_9VIRU</name>
<dbReference type="Proteomes" id="UP000001066">
    <property type="component" value="Segment"/>
</dbReference>
<sequence>MIIRGEVTLKTVDGRIIKSRNTIVNLSVLLNIIVRTTSTPSSLLSPYIQTNAGDVTVTTKISTYENGYQFSFSGSLPTPSNIISMFLYPGSLSLFTLPLASIVYSRPVTGVTTITWDIYVIDETGLLYNALLPQTIPSTNILTALYAVDNNVNALLPLQSFERYVYAYLFDSAIFKPISYVNAHYFTFLDYTTAPTATVISNRPALQLVPASGSQYSVFYFLSNSSTFVMQFSFSSGSSPPQADGFAICMFSQTPPIALNTASVTGMQNSTLAYGQGEQVCVEYDPYDSQPFSVTIWNSNGYVQTVLSVSGAGSGSGLTANDIYQLEIQISGNTLSVTVVDLTSGTTVASTSVTLPFSPTPPGYVIVTTRTSSNYANWSLVNLQAWYPYSVQLGVKLTAPKVLPITAIFESG</sequence>
<dbReference type="RefSeq" id="YP_001604267.1">
    <property type="nucleotide sequence ID" value="NC_010153.1"/>
</dbReference>